<evidence type="ECO:0000256" key="1">
    <source>
        <dbReference type="ARBA" id="ARBA00004635"/>
    </source>
</evidence>
<name>A0A1S8YLL1_9GAMM</name>
<evidence type="ECO:0000256" key="8">
    <source>
        <dbReference type="SAM" id="SignalP"/>
    </source>
</evidence>
<dbReference type="STRING" id="1926881.BTJ39_12090"/>
<reference evidence="9 10" key="1">
    <citation type="submission" date="2016-12" db="EMBL/GenBank/DDBJ databases">
        <title>Izhakiella australiana sp. nov. of genus Izhakiella isolated from Australian desert.</title>
        <authorList>
            <person name="Ji M."/>
        </authorList>
    </citation>
    <scope>NUCLEOTIDE SEQUENCE [LARGE SCALE GENOMIC DNA]</scope>
    <source>
        <strain evidence="9 10">D4N98</strain>
    </source>
</reference>
<keyword evidence="7" id="KW-0449">Lipoprotein</keyword>
<sequence>MPLVKMTACVACLLMVGGCASQENVPNCHTLAPAPAAWAMRPASNSLLLLDKTFSLSGPVLSATGKK</sequence>
<accession>A0A1S8YLL1</accession>
<keyword evidence="4" id="KW-0204">Cytolysis</keyword>
<keyword evidence="10" id="KW-1185">Reference proteome</keyword>
<feature type="chain" id="PRO_5012255842" evidence="8">
    <location>
        <begin position="22"/>
        <end position="67"/>
    </location>
</feature>
<comment type="caution">
    <text evidence="9">The sequence shown here is derived from an EMBL/GenBank/DDBJ whole genome shotgun (WGS) entry which is preliminary data.</text>
</comment>
<evidence type="ECO:0000313" key="9">
    <source>
        <dbReference type="EMBL" id="OON39768.1"/>
    </source>
</evidence>
<evidence type="ECO:0000256" key="4">
    <source>
        <dbReference type="ARBA" id="ARBA00022852"/>
    </source>
</evidence>
<dbReference type="PROSITE" id="PS51257">
    <property type="entry name" value="PROKAR_LIPOPROTEIN"/>
    <property type="match status" value="1"/>
</dbReference>
<evidence type="ECO:0000256" key="7">
    <source>
        <dbReference type="ARBA" id="ARBA00023288"/>
    </source>
</evidence>
<proteinExistence type="predicted"/>
<dbReference type="Pfam" id="PF06085">
    <property type="entry name" value="Rz1"/>
    <property type="match status" value="1"/>
</dbReference>
<dbReference type="InterPro" id="IPR010346">
    <property type="entry name" value="O-spanin"/>
</dbReference>
<keyword evidence="3 8" id="KW-0732">Signal</keyword>
<keyword evidence="5" id="KW-0472">Membrane</keyword>
<evidence type="ECO:0000256" key="6">
    <source>
        <dbReference type="ARBA" id="ARBA00023142"/>
    </source>
</evidence>
<evidence type="ECO:0000256" key="3">
    <source>
        <dbReference type="ARBA" id="ARBA00022729"/>
    </source>
</evidence>
<dbReference type="GO" id="GO:0044659">
    <property type="term" value="P:viral release from host cell by cytolysis"/>
    <property type="evidence" value="ECO:0007669"/>
    <property type="project" value="InterPro"/>
</dbReference>
<dbReference type="EMBL" id="MRUL01000007">
    <property type="protein sequence ID" value="OON39768.1"/>
    <property type="molecule type" value="Genomic_DNA"/>
</dbReference>
<keyword evidence="2" id="KW-1188">Viral release from host cell</keyword>
<evidence type="ECO:0000313" key="10">
    <source>
        <dbReference type="Proteomes" id="UP000190667"/>
    </source>
</evidence>
<dbReference type="AlphaFoldDB" id="A0A1S8YLL1"/>
<protein>
    <submittedName>
        <fullName evidence="9">Uncharacterized protein</fullName>
    </submittedName>
</protein>
<feature type="signal peptide" evidence="8">
    <location>
        <begin position="1"/>
        <end position="21"/>
    </location>
</feature>
<organism evidence="9 10">
    <name type="scientific">Izhakiella australiensis</name>
    <dbReference type="NCBI Taxonomy" id="1926881"/>
    <lineage>
        <taxon>Bacteria</taxon>
        <taxon>Pseudomonadati</taxon>
        <taxon>Pseudomonadota</taxon>
        <taxon>Gammaproteobacteria</taxon>
        <taxon>Enterobacterales</taxon>
        <taxon>Erwiniaceae</taxon>
        <taxon>Izhakiella</taxon>
    </lineage>
</organism>
<comment type="subcellular location">
    <subcellularLocation>
        <location evidence="1">Membrane</location>
        <topology evidence="1">Lipid-anchor</topology>
    </subcellularLocation>
</comment>
<evidence type="ECO:0000256" key="2">
    <source>
        <dbReference type="ARBA" id="ARBA00022612"/>
    </source>
</evidence>
<gene>
    <name evidence="9" type="ORF">BTJ39_12090</name>
</gene>
<keyword evidence="6" id="KW-0578">Host cell lysis by virus</keyword>
<dbReference type="GO" id="GO:0016020">
    <property type="term" value="C:membrane"/>
    <property type="evidence" value="ECO:0007669"/>
    <property type="project" value="UniProtKB-SubCell"/>
</dbReference>
<evidence type="ECO:0000256" key="5">
    <source>
        <dbReference type="ARBA" id="ARBA00023136"/>
    </source>
</evidence>
<dbReference type="Proteomes" id="UP000190667">
    <property type="component" value="Unassembled WGS sequence"/>
</dbReference>